<organism evidence="1 2">
    <name type="scientific">Actinomadura rubrisoli</name>
    <dbReference type="NCBI Taxonomy" id="2530368"/>
    <lineage>
        <taxon>Bacteria</taxon>
        <taxon>Bacillati</taxon>
        <taxon>Actinomycetota</taxon>
        <taxon>Actinomycetes</taxon>
        <taxon>Streptosporangiales</taxon>
        <taxon>Thermomonosporaceae</taxon>
        <taxon>Actinomadura</taxon>
    </lineage>
</organism>
<dbReference type="AlphaFoldDB" id="A0A4R5B6Z6"/>
<reference evidence="1 2" key="1">
    <citation type="submission" date="2019-03" db="EMBL/GenBank/DDBJ databases">
        <title>Draft genome sequences of novel Actinobacteria.</title>
        <authorList>
            <person name="Sahin N."/>
            <person name="Ay H."/>
            <person name="Saygin H."/>
        </authorList>
    </citation>
    <scope>NUCLEOTIDE SEQUENCE [LARGE SCALE GENOMIC DNA]</scope>
    <source>
        <strain evidence="1 2">H3C3</strain>
    </source>
</reference>
<gene>
    <name evidence="1" type="ORF">E1298_28600</name>
</gene>
<dbReference type="EMBL" id="SMKU01000185">
    <property type="protein sequence ID" value="TDD79042.1"/>
    <property type="molecule type" value="Genomic_DNA"/>
</dbReference>
<evidence type="ECO:0000313" key="2">
    <source>
        <dbReference type="Proteomes" id="UP000294513"/>
    </source>
</evidence>
<keyword evidence="2" id="KW-1185">Reference proteome</keyword>
<evidence type="ECO:0000313" key="1">
    <source>
        <dbReference type="EMBL" id="TDD79042.1"/>
    </source>
</evidence>
<sequence length="182" mass="19939">MGDMKIPLSDDRDYLDEFGDLDTAIEMVRGLNEELDAPDDPAAVVRELRARLATEQAVRDVRTGCMTLIVFVGAMFGEPPPLDFVPAAVRTLRRIDEVPDEVLPMVAGGFTAAFLGMSPNEWRDGLGPVSRTESLAWLYAAWSLINFADSLWGGKGTTFKKLDEMVNLALDSDQEGESGRGK</sequence>
<comment type="caution">
    <text evidence="1">The sequence shown here is derived from an EMBL/GenBank/DDBJ whole genome shotgun (WGS) entry which is preliminary data.</text>
</comment>
<dbReference type="Proteomes" id="UP000294513">
    <property type="component" value="Unassembled WGS sequence"/>
</dbReference>
<name>A0A4R5B6Z6_9ACTN</name>
<dbReference type="RefSeq" id="WP_131898653.1">
    <property type="nucleotide sequence ID" value="NZ_SMKU01000185.1"/>
</dbReference>
<protein>
    <submittedName>
        <fullName evidence="1">Uncharacterized protein</fullName>
    </submittedName>
</protein>
<accession>A0A4R5B6Z6</accession>
<proteinExistence type="predicted"/>